<evidence type="ECO:0000313" key="3">
    <source>
        <dbReference type="Proteomes" id="UP000006786"/>
    </source>
</evidence>
<keyword evidence="1" id="KW-0812">Transmembrane</keyword>
<organism evidence="2 3">
    <name type="scientific">Nitratireductor pacificus pht-3B</name>
    <dbReference type="NCBI Taxonomy" id="391937"/>
    <lineage>
        <taxon>Bacteria</taxon>
        <taxon>Pseudomonadati</taxon>
        <taxon>Pseudomonadota</taxon>
        <taxon>Alphaproteobacteria</taxon>
        <taxon>Hyphomicrobiales</taxon>
        <taxon>Phyllobacteriaceae</taxon>
        <taxon>Nitratireductor</taxon>
    </lineage>
</organism>
<accession>K2N6D2</accession>
<evidence type="ECO:0008006" key="4">
    <source>
        <dbReference type="Google" id="ProtNLM"/>
    </source>
</evidence>
<feature type="transmembrane region" description="Helical" evidence="1">
    <location>
        <begin position="135"/>
        <end position="152"/>
    </location>
</feature>
<feature type="transmembrane region" description="Helical" evidence="1">
    <location>
        <begin position="102"/>
        <end position="123"/>
    </location>
</feature>
<dbReference type="STRING" id="391937.NA2_07362"/>
<dbReference type="RefSeq" id="WP_008595927.1">
    <property type="nucleotide sequence ID" value="NZ_AMRM01000006.1"/>
</dbReference>
<evidence type="ECO:0000256" key="1">
    <source>
        <dbReference type="SAM" id="Phobius"/>
    </source>
</evidence>
<feature type="transmembrane region" description="Helical" evidence="1">
    <location>
        <begin position="40"/>
        <end position="64"/>
    </location>
</feature>
<dbReference type="EMBL" id="AMRM01000006">
    <property type="protein sequence ID" value="EKF19693.1"/>
    <property type="molecule type" value="Genomic_DNA"/>
</dbReference>
<dbReference type="Proteomes" id="UP000006786">
    <property type="component" value="Unassembled WGS sequence"/>
</dbReference>
<dbReference type="AlphaFoldDB" id="K2N6D2"/>
<dbReference type="InterPro" id="IPR049713">
    <property type="entry name" value="Pr6Pr-like"/>
</dbReference>
<proteinExistence type="predicted"/>
<dbReference type="PATRIC" id="fig|391937.3.peg.1513"/>
<feature type="transmembrane region" description="Helical" evidence="1">
    <location>
        <begin position="76"/>
        <end position="96"/>
    </location>
</feature>
<keyword evidence="1" id="KW-0472">Membrane</keyword>
<comment type="caution">
    <text evidence="2">The sequence shown here is derived from an EMBL/GenBank/DDBJ whole genome shotgun (WGS) entry which is preliminary data.</text>
</comment>
<dbReference type="NCBIfam" id="NF038065">
    <property type="entry name" value="Pr6Pr"/>
    <property type="match status" value="1"/>
</dbReference>
<dbReference type="OrthoDB" id="9809977at2"/>
<evidence type="ECO:0000313" key="2">
    <source>
        <dbReference type="EMBL" id="EKF19693.1"/>
    </source>
</evidence>
<protein>
    <recommendedName>
        <fullName evidence="4">Integral membrane protein</fullName>
    </recommendedName>
</protein>
<keyword evidence="3" id="KW-1185">Reference proteome</keyword>
<keyword evidence="1" id="KW-1133">Transmembrane helix</keyword>
<sequence>MAKLLNVLGLTIGLLALGLQFGLTVPASMEAGRSLAGSVLFYFSFFTILTNVLVVLAHAAALFGRPAFFMRPVVRAGIAVAIAAVALIYWALLSAMWEPEGLFLLCDMLLHYATPAIFVLWWLSAGTDGSLSWRHIPLWLAYPVVYTVYVLLRAPIAGEVPYPFLDATITGWPSVLFTICGIALLFALLGRLAVSADRLLGGRAARTENA</sequence>
<gene>
    <name evidence="2" type="ORF">NA2_07362</name>
</gene>
<feature type="transmembrane region" description="Helical" evidence="1">
    <location>
        <begin position="172"/>
        <end position="194"/>
    </location>
</feature>
<reference evidence="2 3" key="1">
    <citation type="journal article" date="2012" name="J. Bacteriol.">
        <title>Genome Sequence of Nitratireductor pacificus Type Strain pht-3B.</title>
        <authorList>
            <person name="Lai Q."/>
            <person name="Li G."/>
            <person name="Shao Z."/>
        </authorList>
    </citation>
    <scope>NUCLEOTIDE SEQUENCE [LARGE SCALE GENOMIC DNA]</scope>
    <source>
        <strain evidence="3">pht-3B</strain>
    </source>
</reference>
<dbReference type="eggNOG" id="COG2141">
    <property type="taxonomic scope" value="Bacteria"/>
</dbReference>
<name>K2N6D2_9HYPH</name>